<dbReference type="Proteomes" id="UP000182142">
    <property type="component" value="Unassembled WGS sequence"/>
</dbReference>
<dbReference type="CDD" id="cd10142">
    <property type="entry name" value="HD_SAS6_N"/>
    <property type="match status" value="1"/>
</dbReference>
<feature type="transmembrane region" description="Helical" evidence="1">
    <location>
        <begin position="170"/>
        <end position="193"/>
    </location>
</feature>
<dbReference type="PANTHER" id="PTHR34230:SF2">
    <property type="entry name" value="SPINDLE ASSEMBLY ABNORMAL PROTEIN 6 N-TERMINAL DOMAIN-CONTAINING PROTEIN"/>
    <property type="match status" value="1"/>
</dbReference>
<protein>
    <recommendedName>
        <fullName evidence="2">Spindle assembly abnormal protein 6 N-terminal domain-containing protein</fullName>
    </recommendedName>
</protein>
<dbReference type="InterPro" id="IPR038558">
    <property type="entry name" value="SAS-6_N_sf"/>
</dbReference>
<name>A0A1A7VHT8_PLAKH</name>
<evidence type="ECO:0000313" key="3">
    <source>
        <dbReference type="EMBL" id="SBO21582.1"/>
    </source>
</evidence>
<evidence type="ECO:0000313" key="4">
    <source>
        <dbReference type="Proteomes" id="UP000182142"/>
    </source>
</evidence>
<evidence type="ECO:0000256" key="1">
    <source>
        <dbReference type="SAM" id="Phobius"/>
    </source>
</evidence>
<organism evidence="3 4">
    <name type="scientific">Plasmodium knowlesi (strain H)</name>
    <dbReference type="NCBI Taxonomy" id="5851"/>
    <lineage>
        <taxon>Eukaryota</taxon>
        <taxon>Sar</taxon>
        <taxon>Alveolata</taxon>
        <taxon>Apicomplexa</taxon>
        <taxon>Aconoidasida</taxon>
        <taxon>Haemosporida</taxon>
        <taxon>Plasmodiidae</taxon>
        <taxon>Plasmodium</taxon>
        <taxon>Plasmodium (Plasmodium)</taxon>
    </lineage>
</organism>
<dbReference type="Gene3D" id="2.170.210.20">
    <property type="entry name" value="Spindle assembly abnormal protein 6, N-terminal domain"/>
    <property type="match status" value="1"/>
</dbReference>
<gene>
    <name evidence="3" type="ORF">PKNA1_H1_1417100</name>
</gene>
<keyword evidence="1" id="KW-0472">Membrane</keyword>
<dbReference type="InterPro" id="IPR032396">
    <property type="entry name" value="SAS-6_N"/>
</dbReference>
<reference evidence="4" key="1">
    <citation type="submission" date="2016-05" db="EMBL/GenBank/DDBJ databases">
        <authorList>
            <person name="Sharaf H."/>
        </authorList>
    </citation>
    <scope>NUCLEOTIDE SEQUENCE [LARGE SCALE GENOMIC DNA]</scope>
    <source>
        <strain evidence="4">H</strain>
    </source>
</reference>
<dbReference type="EMBL" id="CWHR02000002">
    <property type="protein sequence ID" value="SBO21582.1"/>
    <property type="molecule type" value="Genomic_DNA"/>
</dbReference>
<dbReference type="PANTHER" id="PTHR34230">
    <property type="entry name" value="ASSEMBLY ABNORMAL PROTEIN 6, PUTATIVE-RELATED"/>
    <property type="match status" value="1"/>
</dbReference>
<proteinExistence type="predicted"/>
<dbReference type="AlphaFoldDB" id="A0A1A7VHT8"/>
<keyword evidence="1" id="KW-1133">Transmembrane helix</keyword>
<accession>A0A1A7VHT8</accession>
<sequence length="280" mass="32759">MNKNEVNNFLCQFDFSALEELDPSLADGYTACYRKEVPFEIKVEQAKDGPQEIGSLEVITVKLLTLGEESKPKRIKIELTCEADLFFHFTQTVDERSFEAMQTSQKLMINFSEYLEVLIKMFNSCIGDPHSFLAVLTVKKDGKARLDFIKVKKGTECNFCAEYALPFSSFLKHICVFVQLTDFFFFFFFFFFLKNVEYKFIELLVCELVQSSEETIRESISYRYNAIKSKNSIMYKRLQDINLLIKSKNPSLLMQLQKTVSKQMELRKNRHYIRSIYNAS</sequence>
<evidence type="ECO:0000259" key="2">
    <source>
        <dbReference type="Pfam" id="PF16531"/>
    </source>
</evidence>
<feature type="domain" description="Spindle assembly abnormal protein 6 N-terminal" evidence="2">
    <location>
        <begin position="32"/>
        <end position="150"/>
    </location>
</feature>
<dbReference type="Pfam" id="PF16531">
    <property type="entry name" value="SAS-6_N"/>
    <property type="match status" value="1"/>
</dbReference>
<keyword evidence="1" id="KW-0812">Transmembrane</keyword>